<feature type="transmembrane region" description="Helical" evidence="4">
    <location>
        <begin position="32"/>
        <end position="52"/>
    </location>
</feature>
<evidence type="ECO:0000256" key="3">
    <source>
        <dbReference type="SAM" id="MobiDB-lite"/>
    </source>
</evidence>
<feature type="compositionally biased region" description="Low complexity" evidence="3">
    <location>
        <begin position="468"/>
        <end position="491"/>
    </location>
</feature>
<sequence length="497" mass="51839">MTLLADAPPNPALPPLPPVVAPNHHGISLLEGWVPVTIQVVAAVVLVFAIGWRVRRWRLVWLPVCVAIGVATALGANWYINSEGLAGNPAPDSLWVWIGLSALALGALVLGWRGAQWWRRAVSVLAVPLCVLSAGVALNDWVGYFMTVQAAWNELTAGPLTDETEMSSVTSMKAAGVVPSHGAVVHVDIPDTASGFKHRSEVVYLPPAWFAHDAPALPTVMMIAGEFNTPADWLRIGNVASMFDNVAATHGGYTPVFVFVDAGGSFNNDTECVNGPRGNVADHLTKDVPPYLESTFGVSAKPANWGVVGWSMGGTCAVDLTVMHPEQFGTFIDIAGDMGPNAGTKEQTIARLYGGSEAQWATFDPRTVMTKHGPYQGVSGWFAVSSDAPTQWKGKSRPDAVGLGGRDGAGNPGDQTEAAKTLCALGKQLGIDCAIGTQPGKHDWPFAVTAFQKSLPWLAGQLGTPGIPKSGFPAGSAAPAAPSGAATSLAAGPPPGK</sequence>
<dbReference type="RefSeq" id="WP_138229692.1">
    <property type="nucleotide sequence ID" value="NZ_AP022577.1"/>
</dbReference>
<gene>
    <name evidence="5" type="ORF">MAUB_50360</name>
</gene>
<reference evidence="5 6" key="1">
    <citation type="journal article" date="2019" name="Emerg. Microbes Infect.">
        <title>Comprehensive subspecies identification of 175 nontuberculous mycobacteria species based on 7547 genomic profiles.</title>
        <authorList>
            <person name="Matsumoto Y."/>
            <person name="Kinjo T."/>
            <person name="Motooka D."/>
            <person name="Nabeya D."/>
            <person name="Jung N."/>
            <person name="Uechi K."/>
            <person name="Horii T."/>
            <person name="Iida T."/>
            <person name="Fujita J."/>
            <person name="Nakamura S."/>
        </authorList>
    </citation>
    <scope>NUCLEOTIDE SEQUENCE [LARGE SCALE GENOMIC DNA]</scope>
    <source>
        <strain evidence="5 6">JCM 15296</strain>
    </source>
</reference>
<dbReference type="PANTHER" id="PTHR48098:SF1">
    <property type="entry name" value="DIACYLGLYCEROL ACYLTRANSFERASE_MYCOLYLTRANSFERASE AG85A"/>
    <property type="match status" value="1"/>
</dbReference>
<protein>
    <recommendedName>
        <fullName evidence="7">Esterase</fullName>
    </recommendedName>
</protein>
<evidence type="ECO:0008006" key="7">
    <source>
        <dbReference type="Google" id="ProtNLM"/>
    </source>
</evidence>
<evidence type="ECO:0000256" key="1">
    <source>
        <dbReference type="ARBA" id="ARBA00004613"/>
    </source>
</evidence>
<accession>A0ABM7IK43</accession>
<dbReference type="InterPro" id="IPR050583">
    <property type="entry name" value="Mycobacterial_A85_antigen"/>
</dbReference>
<feature type="region of interest" description="Disordered" evidence="3">
    <location>
        <begin position="389"/>
        <end position="414"/>
    </location>
</feature>
<evidence type="ECO:0000313" key="5">
    <source>
        <dbReference type="EMBL" id="BBX87163.1"/>
    </source>
</evidence>
<evidence type="ECO:0000313" key="6">
    <source>
        <dbReference type="Proteomes" id="UP000465609"/>
    </source>
</evidence>
<dbReference type="PANTHER" id="PTHR48098">
    <property type="entry name" value="ENTEROCHELIN ESTERASE-RELATED"/>
    <property type="match status" value="1"/>
</dbReference>
<feature type="compositionally biased region" description="Gly residues" evidence="3">
    <location>
        <begin position="402"/>
        <end position="411"/>
    </location>
</feature>
<keyword evidence="4" id="KW-1133">Transmembrane helix</keyword>
<keyword evidence="2" id="KW-0964">Secreted</keyword>
<feature type="transmembrane region" description="Helical" evidence="4">
    <location>
        <begin position="124"/>
        <end position="146"/>
    </location>
</feature>
<name>A0ABM7IK43_9MYCO</name>
<keyword evidence="4" id="KW-0812">Transmembrane</keyword>
<dbReference type="InterPro" id="IPR000801">
    <property type="entry name" value="Esterase-like"/>
</dbReference>
<dbReference type="Pfam" id="PF00756">
    <property type="entry name" value="Esterase"/>
    <property type="match status" value="1"/>
</dbReference>
<dbReference type="InterPro" id="IPR029058">
    <property type="entry name" value="AB_hydrolase_fold"/>
</dbReference>
<dbReference type="EMBL" id="AP022577">
    <property type="protein sequence ID" value="BBX87163.1"/>
    <property type="molecule type" value="Genomic_DNA"/>
</dbReference>
<dbReference type="SUPFAM" id="SSF53474">
    <property type="entry name" value="alpha/beta-Hydrolases"/>
    <property type="match status" value="1"/>
</dbReference>
<feature type="transmembrane region" description="Helical" evidence="4">
    <location>
        <begin position="59"/>
        <end position="79"/>
    </location>
</feature>
<feature type="region of interest" description="Disordered" evidence="3">
    <location>
        <begin position="463"/>
        <end position="497"/>
    </location>
</feature>
<keyword evidence="6" id="KW-1185">Reference proteome</keyword>
<evidence type="ECO:0000256" key="4">
    <source>
        <dbReference type="SAM" id="Phobius"/>
    </source>
</evidence>
<keyword evidence="4" id="KW-0472">Membrane</keyword>
<organism evidence="5 6">
    <name type="scientific">Mycolicibacterium aubagnense</name>
    <dbReference type="NCBI Taxonomy" id="319707"/>
    <lineage>
        <taxon>Bacteria</taxon>
        <taxon>Bacillati</taxon>
        <taxon>Actinomycetota</taxon>
        <taxon>Actinomycetes</taxon>
        <taxon>Mycobacteriales</taxon>
        <taxon>Mycobacteriaceae</taxon>
        <taxon>Mycolicibacterium</taxon>
    </lineage>
</organism>
<dbReference type="Gene3D" id="3.40.50.1820">
    <property type="entry name" value="alpha/beta hydrolase"/>
    <property type="match status" value="1"/>
</dbReference>
<dbReference type="Proteomes" id="UP000465609">
    <property type="component" value="Chromosome"/>
</dbReference>
<feature type="transmembrane region" description="Helical" evidence="4">
    <location>
        <begin position="94"/>
        <end position="112"/>
    </location>
</feature>
<evidence type="ECO:0000256" key="2">
    <source>
        <dbReference type="ARBA" id="ARBA00022525"/>
    </source>
</evidence>
<comment type="subcellular location">
    <subcellularLocation>
        <location evidence="1">Secreted</location>
    </subcellularLocation>
</comment>
<proteinExistence type="predicted"/>